<gene>
    <name evidence="1" type="ORF">TCM_045252</name>
</gene>
<dbReference type="InParanoid" id="A0A061FSJ0"/>
<accession>A0A061FSJ0</accession>
<reference evidence="1 2" key="1">
    <citation type="journal article" date="2013" name="Genome Biol.">
        <title>The genome sequence of the most widely cultivated cacao type and its use to identify candidate genes regulating pod color.</title>
        <authorList>
            <person name="Motamayor J.C."/>
            <person name="Mockaitis K."/>
            <person name="Schmutz J."/>
            <person name="Haiminen N."/>
            <person name="Iii D.L."/>
            <person name="Cornejo O."/>
            <person name="Findley S.D."/>
            <person name="Zheng P."/>
            <person name="Utro F."/>
            <person name="Royaert S."/>
            <person name="Saski C."/>
            <person name="Jenkins J."/>
            <person name="Podicheti R."/>
            <person name="Zhao M."/>
            <person name="Scheffler B.E."/>
            <person name="Stack J.C."/>
            <person name="Feltus F.A."/>
            <person name="Mustiga G.M."/>
            <person name="Amores F."/>
            <person name="Phillips W."/>
            <person name="Marelli J.P."/>
            <person name="May G.D."/>
            <person name="Shapiro H."/>
            <person name="Ma J."/>
            <person name="Bustamante C.D."/>
            <person name="Schnell R.J."/>
            <person name="Main D."/>
            <person name="Gilbert D."/>
            <person name="Parida L."/>
            <person name="Kuhn D.N."/>
        </authorList>
    </citation>
    <scope>NUCLEOTIDE SEQUENCE [LARGE SCALE GENOMIC DNA]</scope>
    <source>
        <strain evidence="2">cv. Matina 1-6</strain>
    </source>
</reference>
<sequence length="80" mass="9036">MANITKSCPEVELKLMVMHSKESSPRQREATILMIKKLKWLVTRARLGDSIAHSLYLSSLSTSSNLGVEEDTAWSHRHSL</sequence>
<organism evidence="1 2">
    <name type="scientific">Theobroma cacao</name>
    <name type="common">Cacao</name>
    <name type="synonym">Cocoa</name>
    <dbReference type="NCBI Taxonomy" id="3641"/>
    <lineage>
        <taxon>Eukaryota</taxon>
        <taxon>Viridiplantae</taxon>
        <taxon>Streptophyta</taxon>
        <taxon>Embryophyta</taxon>
        <taxon>Tracheophyta</taxon>
        <taxon>Spermatophyta</taxon>
        <taxon>Magnoliopsida</taxon>
        <taxon>eudicotyledons</taxon>
        <taxon>Gunneridae</taxon>
        <taxon>Pentapetalae</taxon>
        <taxon>rosids</taxon>
        <taxon>malvids</taxon>
        <taxon>Malvales</taxon>
        <taxon>Malvaceae</taxon>
        <taxon>Byttnerioideae</taxon>
        <taxon>Theobroma</taxon>
    </lineage>
</organism>
<name>A0A061FSJ0_THECC</name>
<dbReference type="AlphaFoldDB" id="A0A061FSJ0"/>
<evidence type="ECO:0000313" key="2">
    <source>
        <dbReference type="Proteomes" id="UP000026915"/>
    </source>
</evidence>
<proteinExistence type="predicted"/>
<dbReference type="Gramene" id="EOY19868">
    <property type="protein sequence ID" value="EOY19868"/>
    <property type="gene ID" value="TCM_045252"/>
</dbReference>
<dbReference type="HOGENOM" id="CLU_2594596_0_0_1"/>
<dbReference type="Proteomes" id="UP000026915">
    <property type="component" value="Chromosome 10"/>
</dbReference>
<keyword evidence="2" id="KW-1185">Reference proteome</keyword>
<dbReference type="EMBL" id="CM001888">
    <property type="protein sequence ID" value="EOY19868.1"/>
    <property type="molecule type" value="Genomic_DNA"/>
</dbReference>
<evidence type="ECO:0000313" key="1">
    <source>
        <dbReference type="EMBL" id="EOY19868.1"/>
    </source>
</evidence>
<protein>
    <submittedName>
        <fullName evidence="1">Uncharacterized protein</fullName>
    </submittedName>
</protein>